<keyword evidence="5" id="KW-0472">Membrane</keyword>
<feature type="transmembrane region" description="Helical" evidence="5">
    <location>
        <begin position="6"/>
        <end position="25"/>
    </location>
</feature>
<keyword evidence="5" id="KW-1133">Transmembrane helix</keyword>
<feature type="transmembrane region" description="Helical" evidence="5">
    <location>
        <begin position="163"/>
        <end position="182"/>
    </location>
</feature>
<evidence type="ECO:0000256" key="5">
    <source>
        <dbReference type="SAM" id="Phobius"/>
    </source>
</evidence>
<evidence type="ECO:0000313" key="7">
    <source>
        <dbReference type="EMBL" id="WAG61299.1"/>
    </source>
</evidence>
<feature type="transmembrane region" description="Helical" evidence="5">
    <location>
        <begin position="37"/>
        <end position="59"/>
    </location>
</feature>
<reference evidence="7" key="1">
    <citation type="submission" date="2021-11" db="EMBL/GenBank/DDBJ databases">
        <title>Clostridia strains as spoilage organisms.</title>
        <authorList>
            <person name="Wambui J."/>
            <person name="Stevens M.J.A."/>
            <person name="Stephan R."/>
        </authorList>
    </citation>
    <scope>NUCLEOTIDE SEQUENCE</scope>
    <source>
        <strain evidence="7">CF009</strain>
    </source>
</reference>
<dbReference type="InterPro" id="IPR005467">
    <property type="entry name" value="His_kinase_dom"/>
</dbReference>
<proteinExistence type="predicted"/>
<feature type="transmembrane region" description="Helical" evidence="5">
    <location>
        <begin position="189"/>
        <end position="209"/>
    </location>
</feature>
<dbReference type="InterPro" id="IPR036890">
    <property type="entry name" value="HATPase_C_sf"/>
</dbReference>
<organism evidence="7 8">
    <name type="scientific">Clostridium estertheticum</name>
    <dbReference type="NCBI Taxonomy" id="238834"/>
    <lineage>
        <taxon>Bacteria</taxon>
        <taxon>Bacillati</taxon>
        <taxon>Bacillota</taxon>
        <taxon>Clostridia</taxon>
        <taxon>Eubacteriales</taxon>
        <taxon>Clostridiaceae</taxon>
        <taxon>Clostridium</taxon>
    </lineage>
</organism>
<comment type="catalytic activity">
    <reaction evidence="1">
        <text>ATP + protein L-histidine = ADP + protein N-phospho-L-histidine.</text>
        <dbReference type="EC" id="2.7.13.3"/>
    </reaction>
</comment>
<evidence type="ECO:0000256" key="3">
    <source>
        <dbReference type="ARBA" id="ARBA00022777"/>
    </source>
</evidence>
<name>A0AA47I8C9_9CLOT</name>
<dbReference type="EC" id="2.7.13.3" evidence="2"/>
<dbReference type="GO" id="GO:0004673">
    <property type="term" value="F:protein histidine kinase activity"/>
    <property type="evidence" value="ECO:0007669"/>
    <property type="project" value="UniProtKB-EC"/>
</dbReference>
<sequence>MTREIILDILEALLLLLGVFSSLTNQKKYIVTNKLKSGLFCILYVCATSLSTFYVNNLYHTLTNIVVSILLLKLITKISLYLSTIIFSLFFTIIFTTETFVQFIEIFLLKMNLNQILAVNKYLFIFLILCKFLQIVIVILLLKFDVYFKDILLNEEKSLFSEFLIQIGIFNLFIYILIFSVLDIKSNKIYNMLIYSIFFVFSIIAVLYLKEREKMININNKYKIQKHQISNMEEIMSIIRQEKHDYANHINVIQALCCLNKPNAVEKIKEYVSKISDTIHTSFTYLNTGNDYIDGLLSIKNNYAMKNKIDFNVIIDESFNLLKIREDELISIISNIIDNAFEALMLKALDENKEISINTFLDDNKFCIQISNNGNDIPKEIINKIFEKGYSTKTKGKGDHGFGLYITKQLVEHNNGYISVERVSGKTKFLVEFKM</sequence>
<evidence type="ECO:0000313" key="8">
    <source>
        <dbReference type="Proteomes" id="UP001164733"/>
    </source>
</evidence>
<gene>
    <name evidence="7" type="ORF">LL038_03335</name>
</gene>
<keyword evidence="4" id="KW-0902">Two-component regulatory system</keyword>
<dbReference type="GO" id="GO:0000160">
    <property type="term" value="P:phosphorelay signal transduction system"/>
    <property type="evidence" value="ECO:0007669"/>
    <property type="project" value="UniProtKB-KW"/>
</dbReference>
<feature type="transmembrane region" description="Helical" evidence="5">
    <location>
        <begin position="79"/>
        <end position="101"/>
    </location>
</feature>
<evidence type="ECO:0000256" key="1">
    <source>
        <dbReference type="ARBA" id="ARBA00000085"/>
    </source>
</evidence>
<dbReference type="Gene3D" id="3.30.565.10">
    <property type="entry name" value="Histidine kinase-like ATPase, C-terminal domain"/>
    <property type="match status" value="1"/>
</dbReference>
<feature type="domain" description="Histidine kinase" evidence="6">
    <location>
        <begin position="326"/>
        <end position="435"/>
    </location>
</feature>
<dbReference type="AlphaFoldDB" id="A0AA47I8C9"/>
<evidence type="ECO:0000259" key="6">
    <source>
        <dbReference type="PROSITE" id="PS50109"/>
    </source>
</evidence>
<dbReference type="EMBL" id="CP086239">
    <property type="protein sequence ID" value="WAG61299.1"/>
    <property type="molecule type" value="Genomic_DNA"/>
</dbReference>
<dbReference type="InterPro" id="IPR039506">
    <property type="entry name" value="SPOB_a"/>
</dbReference>
<dbReference type="InterPro" id="IPR004358">
    <property type="entry name" value="Sig_transdc_His_kin-like_C"/>
</dbReference>
<dbReference type="Gene3D" id="1.10.287.130">
    <property type="match status" value="1"/>
</dbReference>
<dbReference type="InterPro" id="IPR003594">
    <property type="entry name" value="HATPase_dom"/>
</dbReference>
<dbReference type="PRINTS" id="PR00344">
    <property type="entry name" value="BCTRLSENSOR"/>
</dbReference>
<dbReference type="SUPFAM" id="SSF55874">
    <property type="entry name" value="ATPase domain of HSP90 chaperone/DNA topoisomerase II/histidine kinase"/>
    <property type="match status" value="1"/>
</dbReference>
<dbReference type="Pfam" id="PF14689">
    <property type="entry name" value="SPOB_a"/>
    <property type="match status" value="1"/>
</dbReference>
<dbReference type="Pfam" id="PF02518">
    <property type="entry name" value="HATPase_c"/>
    <property type="match status" value="1"/>
</dbReference>
<dbReference type="GO" id="GO:0042802">
    <property type="term" value="F:identical protein binding"/>
    <property type="evidence" value="ECO:0007669"/>
    <property type="project" value="TreeGrafter"/>
</dbReference>
<dbReference type="SMART" id="SM00387">
    <property type="entry name" value="HATPase_c"/>
    <property type="match status" value="1"/>
</dbReference>
<keyword evidence="3" id="KW-0808">Transferase</keyword>
<dbReference type="PANTHER" id="PTHR40448:SF1">
    <property type="entry name" value="TWO-COMPONENT SENSOR HISTIDINE KINASE"/>
    <property type="match status" value="1"/>
</dbReference>
<dbReference type="PROSITE" id="PS50109">
    <property type="entry name" value="HIS_KIN"/>
    <property type="match status" value="1"/>
</dbReference>
<keyword evidence="3" id="KW-0418">Kinase</keyword>
<dbReference type="Proteomes" id="UP001164733">
    <property type="component" value="Chromosome"/>
</dbReference>
<accession>A0AA47I8C9</accession>
<dbReference type="RefSeq" id="WP_268055985.1">
    <property type="nucleotide sequence ID" value="NZ_CP086239.1"/>
</dbReference>
<dbReference type="PANTHER" id="PTHR40448">
    <property type="entry name" value="TWO-COMPONENT SENSOR HISTIDINE KINASE"/>
    <property type="match status" value="1"/>
</dbReference>
<keyword evidence="5" id="KW-0812">Transmembrane</keyword>
<feature type="transmembrane region" description="Helical" evidence="5">
    <location>
        <begin position="122"/>
        <end position="143"/>
    </location>
</feature>
<protein>
    <recommendedName>
        <fullName evidence="2">histidine kinase</fullName>
        <ecNumber evidence="2">2.7.13.3</ecNumber>
    </recommendedName>
</protein>
<evidence type="ECO:0000256" key="2">
    <source>
        <dbReference type="ARBA" id="ARBA00012438"/>
    </source>
</evidence>
<evidence type="ECO:0000256" key="4">
    <source>
        <dbReference type="ARBA" id="ARBA00023012"/>
    </source>
</evidence>